<accession>A0ABC8AY91</accession>
<dbReference type="EC" id="3.5.1.4" evidence="3"/>
<dbReference type="Gene3D" id="3.90.1300.10">
    <property type="entry name" value="Amidase signature (AS) domain"/>
    <property type="match status" value="1"/>
</dbReference>
<evidence type="ECO:0000256" key="2">
    <source>
        <dbReference type="ARBA" id="ARBA00009199"/>
    </source>
</evidence>
<reference evidence="6 7" key="2">
    <citation type="journal article" date="2016" name="Genome Announc.">
        <title>Draft Genome Sequence of Erythromycin- and Oxytetracycline-Sensitive Nocardia seriolae Strain U-1 (NBRC 110359).</title>
        <authorList>
            <person name="Imajoh M."/>
            <person name="Sukeda M."/>
            <person name="Shimizu M."/>
            <person name="Yamane J."/>
            <person name="Ohnishi K."/>
            <person name="Oshima S."/>
        </authorList>
    </citation>
    <scope>NUCLEOTIDE SEQUENCE [LARGE SCALE GENOMIC DNA]</scope>
    <source>
        <strain evidence="6 7">U-1</strain>
    </source>
</reference>
<dbReference type="Pfam" id="PF01425">
    <property type="entry name" value="Amidase"/>
    <property type="match status" value="1"/>
</dbReference>
<keyword evidence="7" id="KW-1185">Reference proteome</keyword>
<evidence type="ECO:0000256" key="1">
    <source>
        <dbReference type="ARBA" id="ARBA00001311"/>
    </source>
</evidence>
<gene>
    <name evidence="5" type="ORF">NS506_04905</name>
    <name evidence="6" type="ORF">NSK11_contig00048-0005</name>
</gene>
<dbReference type="AlphaFoldDB" id="A0ABC8AY91"/>
<evidence type="ECO:0000313" key="6">
    <source>
        <dbReference type="EMBL" id="GAP29033.1"/>
    </source>
</evidence>
<reference evidence="5 8" key="3">
    <citation type="submission" date="2016-10" db="EMBL/GenBank/DDBJ databases">
        <title>Genome sequence of Nocardia seriolae strain EM150506, isolated from Anguila japonica.</title>
        <authorList>
            <person name="Han H.-J."/>
        </authorList>
    </citation>
    <scope>NUCLEOTIDE SEQUENCE [LARGE SCALE GENOMIC DNA]</scope>
    <source>
        <strain evidence="5 8">EM150506</strain>
    </source>
</reference>
<dbReference type="GO" id="GO:0004040">
    <property type="term" value="F:amidase activity"/>
    <property type="evidence" value="ECO:0007669"/>
    <property type="project" value="UniProtKB-EC"/>
</dbReference>
<evidence type="ECO:0000256" key="3">
    <source>
        <dbReference type="ARBA" id="ARBA00012922"/>
    </source>
</evidence>
<dbReference type="EMBL" id="CP017839">
    <property type="protein sequence ID" value="APA98951.1"/>
    <property type="molecule type" value="Genomic_DNA"/>
</dbReference>
<comment type="catalytic activity">
    <reaction evidence="1">
        <text>a monocarboxylic acid amide + H2O = a monocarboxylate + NH4(+)</text>
        <dbReference type="Rhea" id="RHEA:12020"/>
        <dbReference type="ChEBI" id="CHEBI:15377"/>
        <dbReference type="ChEBI" id="CHEBI:28938"/>
        <dbReference type="ChEBI" id="CHEBI:35757"/>
        <dbReference type="ChEBI" id="CHEBI:83628"/>
        <dbReference type="EC" id="3.5.1.4"/>
    </reaction>
</comment>
<evidence type="ECO:0000313" key="5">
    <source>
        <dbReference type="EMBL" id="APA98951.1"/>
    </source>
</evidence>
<feature type="domain" description="Amidase" evidence="4">
    <location>
        <begin position="27"/>
        <end position="432"/>
    </location>
</feature>
<dbReference type="EMBL" id="BBYQ01000048">
    <property type="protein sequence ID" value="GAP29033.1"/>
    <property type="molecule type" value="Genomic_DNA"/>
</dbReference>
<dbReference type="GeneID" id="93375023"/>
<evidence type="ECO:0000313" key="7">
    <source>
        <dbReference type="Proteomes" id="UP000037179"/>
    </source>
</evidence>
<dbReference type="SUPFAM" id="SSF75304">
    <property type="entry name" value="Amidase signature (AS) enzymes"/>
    <property type="match status" value="1"/>
</dbReference>
<name>A0ABC8AY91_9NOCA</name>
<evidence type="ECO:0000259" key="4">
    <source>
        <dbReference type="Pfam" id="PF01425"/>
    </source>
</evidence>
<sequence>MTTSTSASPTALEIAAAVRGGSIAAVDVVRAHLDRIERLDAELNAFQSIRRAGALAEAVALDARTDLATLPLAGVPIAIKDNIAVADCPLRHGSTATSDRPQDHDDPIVSRLRAAGGIIVGTTRMPELAAWAFTASRAFGPTRNPLNPALDPGGSTGGGAAAVAAGMAAIAIGTDGGGSIRVPAASCGLVGFKPTAGLCPLPGGRNEHWFGLTVTGPIARTTADAAVAVAVLAADPDLAEPVPDQPLRMAVSTRTPSPLGRADHRQRRAIDLAATALRAAGHTVGRADRSYPVSLLQDWGARWLAGVAEEAEQLGLDPAALEPRTRAMLRRGNRTRRSGGPRPSTWPARAREWFADTDILLTPVIARGPLAAGALQHRGYLGTYLASARTVPFTQAWNLAGFPAICVPVGTADGRALAVQLVGLPGTDRQLLTTATQLETHMKNAA</sequence>
<dbReference type="InterPro" id="IPR023631">
    <property type="entry name" value="Amidase_dom"/>
</dbReference>
<organism evidence="5 8">
    <name type="scientific">Nocardia seriolae</name>
    <dbReference type="NCBI Taxonomy" id="37332"/>
    <lineage>
        <taxon>Bacteria</taxon>
        <taxon>Bacillati</taxon>
        <taxon>Actinomycetota</taxon>
        <taxon>Actinomycetes</taxon>
        <taxon>Mycobacteriales</taxon>
        <taxon>Nocardiaceae</taxon>
        <taxon>Nocardia</taxon>
    </lineage>
</organism>
<dbReference type="Proteomes" id="UP000037179">
    <property type="component" value="Unassembled WGS sequence"/>
</dbReference>
<reference evidence="7" key="1">
    <citation type="submission" date="2015-07" db="EMBL/GenBank/DDBJ databases">
        <title>Nocardia seriolae U-1 whole genome shotgun sequence.</title>
        <authorList>
            <person name="Imajoh M."/>
            <person name="Fukumoto Y."/>
            <person name="Sukeda M."/>
            <person name="Yamane J."/>
            <person name="Yamasaki K."/>
            <person name="Shimizu M."/>
            <person name="Ohnishi K."/>
            <person name="Oshima S."/>
        </authorList>
    </citation>
    <scope>NUCLEOTIDE SEQUENCE [LARGE SCALE GENOMIC DNA]</scope>
    <source>
        <strain evidence="7">U-1</strain>
    </source>
</reference>
<dbReference type="InterPro" id="IPR036928">
    <property type="entry name" value="AS_sf"/>
</dbReference>
<dbReference type="KEGG" id="nsr:NS506_04905"/>
<protein>
    <recommendedName>
        <fullName evidence="3">amidase</fullName>
        <ecNumber evidence="3">3.5.1.4</ecNumber>
    </recommendedName>
</protein>
<evidence type="ECO:0000313" key="8">
    <source>
        <dbReference type="Proteomes" id="UP000180166"/>
    </source>
</evidence>
<dbReference type="Proteomes" id="UP000180166">
    <property type="component" value="Chromosome"/>
</dbReference>
<dbReference type="RefSeq" id="WP_033087076.1">
    <property type="nucleotide sequence ID" value="NZ_AP017900.1"/>
</dbReference>
<dbReference type="InterPro" id="IPR000120">
    <property type="entry name" value="Amidase"/>
</dbReference>
<comment type="similarity">
    <text evidence="2">Belongs to the amidase family.</text>
</comment>
<dbReference type="GO" id="GO:0016874">
    <property type="term" value="F:ligase activity"/>
    <property type="evidence" value="ECO:0007669"/>
    <property type="project" value="UniProtKB-KW"/>
</dbReference>
<proteinExistence type="inferred from homology"/>
<keyword evidence="5" id="KW-0436">Ligase</keyword>
<dbReference type="PANTHER" id="PTHR11895:SF7">
    <property type="entry name" value="GLUTAMYL-TRNA(GLN) AMIDOTRANSFERASE SUBUNIT A, MITOCHONDRIAL"/>
    <property type="match status" value="1"/>
</dbReference>
<dbReference type="PANTHER" id="PTHR11895">
    <property type="entry name" value="TRANSAMIDASE"/>
    <property type="match status" value="1"/>
</dbReference>